<evidence type="ECO:0000256" key="1">
    <source>
        <dbReference type="SAM" id="MobiDB-lite"/>
    </source>
</evidence>
<feature type="compositionally biased region" description="Basic and acidic residues" evidence="1">
    <location>
        <begin position="13"/>
        <end position="29"/>
    </location>
</feature>
<organism evidence="2">
    <name type="scientific">marine sediment metagenome</name>
    <dbReference type="NCBI Taxonomy" id="412755"/>
    <lineage>
        <taxon>unclassified sequences</taxon>
        <taxon>metagenomes</taxon>
        <taxon>ecological metagenomes</taxon>
    </lineage>
</organism>
<proteinExistence type="predicted"/>
<protein>
    <submittedName>
        <fullName evidence="2">Uncharacterized protein</fullName>
    </submittedName>
</protein>
<sequence>MTNIPNKNQPVKPDSDGQSQEKKFTAEFRKKPESVIKAQRWWSRLEI</sequence>
<feature type="region of interest" description="Disordered" evidence="1">
    <location>
        <begin position="1"/>
        <end position="29"/>
    </location>
</feature>
<dbReference type="AlphaFoldDB" id="X1KMG3"/>
<gene>
    <name evidence="2" type="ORF">S06H3_10491</name>
</gene>
<comment type="caution">
    <text evidence="2">The sequence shown here is derived from an EMBL/GenBank/DDBJ whole genome shotgun (WGS) entry which is preliminary data.</text>
</comment>
<evidence type="ECO:0000313" key="2">
    <source>
        <dbReference type="EMBL" id="GAI08277.1"/>
    </source>
</evidence>
<reference evidence="2" key="1">
    <citation type="journal article" date="2014" name="Front. Microbiol.">
        <title>High frequency of phylogenetically diverse reductive dehalogenase-homologous genes in deep subseafloor sedimentary metagenomes.</title>
        <authorList>
            <person name="Kawai M."/>
            <person name="Futagami T."/>
            <person name="Toyoda A."/>
            <person name="Takaki Y."/>
            <person name="Nishi S."/>
            <person name="Hori S."/>
            <person name="Arai W."/>
            <person name="Tsubouchi T."/>
            <person name="Morono Y."/>
            <person name="Uchiyama I."/>
            <person name="Ito T."/>
            <person name="Fujiyama A."/>
            <person name="Inagaki F."/>
            <person name="Takami H."/>
        </authorList>
    </citation>
    <scope>NUCLEOTIDE SEQUENCE</scope>
    <source>
        <strain evidence="2">Expedition CK06-06</strain>
    </source>
</reference>
<name>X1KMG3_9ZZZZ</name>
<dbReference type="EMBL" id="BARV01004866">
    <property type="protein sequence ID" value="GAI08277.1"/>
    <property type="molecule type" value="Genomic_DNA"/>
</dbReference>
<feature type="non-terminal residue" evidence="2">
    <location>
        <position position="47"/>
    </location>
</feature>
<accession>X1KMG3</accession>